<dbReference type="NCBIfam" id="NF008137">
    <property type="entry name" value="PRK10885.1"/>
    <property type="match status" value="1"/>
</dbReference>
<keyword evidence="15" id="KW-1185">Reference proteome</keyword>
<dbReference type="Proteomes" id="UP000318431">
    <property type="component" value="Unassembled WGS sequence"/>
</dbReference>
<dbReference type="Pfam" id="PF01966">
    <property type="entry name" value="HD"/>
    <property type="match status" value="1"/>
</dbReference>
<dbReference type="CDD" id="cd05398">
    <property type="entry name" value="NT_ClassII-CCAase"/>
    <property type="match status" value="1"/>
</dbReference>
<dbReference type="HAMAP" id="MF_01261">
    <property type="entry name" value="CCA_bact_type1"/>
    <property type="match status" value="1"/>
</dbReference>
<evidence type="ECO:0000256" key="6">
    <source>
        <dbReference type="ARBA" id="ARBA00022741"/>
    </source>
</evidence>
<comment type="catalytic activity">
    <reaction evidence="11">
        <text>a tRNA precursor + 2 CTP + ATP = a tRNA with a 3' CCA end + 3 diphosphate</text>
        <dbReference type="Rhea" id="RHEA:14433"/>
        <dbReference type="Rhea" id="RHEA-COMP:10465"/>
        <dbReference type="Rhea" id="RHEA-COMP:10468"/>
        <dbReference type="ChEBI" id="CHEBI:30616"/>
        <dbReference type="ChEBI" id="CHEBI:33019"/>
        <dbReference type="ChEBI" id="CHEBI:37563"/>
        <dbReference type="ChEBI" id="CHEBI:74896"/>
        <dbReference type="ChEBI" id="CHEBI:83071"/>
        <dbReference type="EC" id="2.7.7.72"/>
    </reaction>
</comment>
<feature type="binding site" evidence="11">
    <location>
        <position position="140"/>
    </location>
    <ligand>
        <name>CTP</name>
        <dbReference type="ChEBI" id="CHEBI:37563"/>
    </ligand>
</feature>
<comment type="function">
    <text evidence="11">Catalyzes the addition and repair of the essential 3'-terminal CCA sequence in tRNAs without using a nucleic acid template. Adds these three nucleotides in the order of C, C, and A to the tRNA nucleotide-73, using CTP and ATP as substrates and producing inorganic pyrophosphate. tRNA 3'-terminal CCA addition is required both for tRNA processing and repair. Also involved in tRNA surveillance by mediating tandem CCA addition to generate a CCACCA at the 3' terminus of unstable tRNAs. While stable tRNAs receive only 3'-terminal CCA, unstable tRNAs are marked with CCACCA and rapidly degraded.</text>
</comment>
<dbReference type="PIRSF" id="PIRSF000813">
    <property type="entry name" value="CCA_bact"/>
    <property type="match status" value="1"/>
</dbReference>
<feature type="binding site" evidence="11">
    <location>
        <position position="91"/>
    </location>
    <ligand>
        <name>ATP</name>
        <dbReference type="ChEBI" id="CHEBI:30616"/>
    </ligand>
</feature>
<keyword evidence="10 11" id="KW-0694">RNA-binding</keyword>
<evidence type="ECO:0000256" key="5">
    <source>
        <dbReference type="ARBA" id="ARBA00022723"/>
    </source>
</evidence>
<evidence type="ECO:0000256" key="1">
    <source>
        <dbReference type="ARBA" id="ARBA00022596"/>
    </source>
</evidence>
<dbReference type="InterPro" id="IPR050124">
    <property type="entry name" value="tRNA_CCA-adding_enzyme"/>
</dbReference>
<comment type="catalytic activity">
    <reaction evidence="11">
        <text>a tRNA with a 3' CCA end + 2 CTP + ATP = a tRNA with a 3' CCACCA end + 3 diphosphate</text>
        <dbReference type="Rhea" id="RHEA:76235"/>
        <dbReference type="Rhea" id="RHEA-COMP:10468"/>
        <dbReference type="Rhea" id="RHEA-COMP:18655"/>
        <dbReference type="ChEBI" id="CHEBI:30616"/>
        <dbReference type="ChEBI" id="CHEBI:33019"/>
        <dbReference type="ChEBI" id="CHEBI:37563"/>
        <dbReference type="ChEBI" id="CHEBI:83071"/>
        <dbReference type="ChEBI" id="CHEBI:195187"/>
    </reaction>
</comment>
<feature type="binding site" evidence="11">
    <location>
        <position position="137"/>
    </location>
    <ligand>
        <name>CTP</name>
        <dbReference type="ChEBI" id="CHEBI:37563"/>
    </ligand>
</feature>
<evidence type="ECO:0000313" key="14">
    <source>
        <dbReference type="EMBL" id="TWI63122.1"/>
    </source>
</evidence>
<feature type="region of interest" description="Disordered" evidence="12">
    <location>
        <begin position="410"/>
        <end position="446"/>
    </location>
</feature>
<keyword evidence="1 11" id="KW-0533">Nickel</keyword>
<dbReference type="InterPro" id="IPR032828">
    <property type="entry name" value="PolyA_RNA-bd"/>
</dbReference>
<dbReference type="EC" id="2.7.7.72" evidence="11"/>
<evidence type="ECO:0000256" key="12">
    <source>
        <dbReference type="SAM" id="MobiDB-lite"/>
    </source>
</evidence>
<dbReference type="GO" id="GO:0042245">
    <property type="term" value="P:RNA repair"/>
    <property type="evidence" value="ECO:0007669"/>
    <property type="project" value="UniProtKB-KW"/>
</dbReference>
<comment type="miscellaneous">
    <text evidence="11">A single active site specifically recognizes both ATP and CTP and is responsible for their addition.</text>
</comment>
<dbReference type="Gene3D" id="3.30.460.10">
    <property type="entry name" value="Beta Polymerase, domain 2"/>
    <property type="match status" value="1"/>
</dbReference>
<evidence type="ECO:0000256" key="11">
    <source>
        <dbReference type="HAMAP-Rule" id="MF_01261"/>
    </source>
</evidence>
<feature type="binding site" evidence="11">
    <location>
        <position position="8"/>
    </location>
    <ligand>
        <name>CTP</name>
        <dbReference type="ChEBI" id="CHEBI:37563"/>
    </ligand>
</feature>
<dbReference type="EC" id="3.1.3.-" evidence="11"/>
<feature type="binding site" evidence="11">
    <location>
        <position position="11"/>
    </location>
    <ligand>
        <name>ATP</name>
        <dbReference type="ChEBI" id="CHEBI:30616"/>
    </ligand>
</feature>
<feature type="binding site" evidence="11">
    <location>
        <position position="8"/>
    </location>
    <ligand>
        <name>ATP</name>
        <dbReference type="ChEBI" id="CHEBI:30616"/>
    </ligand>
</feature>
<dbReference type="PROSITE" id="PS51831">
    <property type="entry name" value="HD"/>
    <property type="match status" value="1"/>
</dbReference>
<keyword evidence="2 11" id="KW-0808">Transferase</keyword>
<comment type="domain">
    <text evidence="11">Comprises two domains: an N-terminal domain containing the nucleotidyltransferase activity and a C-terminal HD domain associated with both phosphodiesterase and phosphatase activities.</text>
</comment>
<dbReference type="OrthoDB" id="9805698at2"/>
<dbReference type="RefSeq" id="WP_145651144.1">
    <property type="nucleotide sequence ID" value="NZ_VLLB01000007.1"/>
</dbReference>
<dbReference type="SUPFAM" id="SSF81891">
    <property type="entry name" value="Poly A polymerase C-terminal region-like"/>
    <property type="match status" value="1"/>
</dbReference>
<feature type="binding site" evidence="11">
    <location>
        <position position="137"/>
    </location>
    <ligand>
        <name>ATP</name>
        <dbReference type="ChEBI" id="CHEBI:30616"/>
    </ligand>
</feature>
<gene>
    <name evidence="11" type="primary">cca</name>
    <name evidence="14" type="ORF">IP91_03963</name>
</gene>
<accession>A0A562R223</accession>
<dbReference type="EMBL" id="VLLB01000007">
    <property type="protein sequence ID" value="TWI63122.1"/>
    <property type="molecule type" value="Genomic_DNA"/>
</dbReference>
<dbReference type="InterPro" id="IPR012006">
    <property type="entry name" value="CCA_bact"/>
</dbReference>
<evidence type="ECO:0000256" key="2">
    <source>
        <dbReference type="ARBA" id="ARBA00022679"/>
    </source>
</evidence>
<dbReference type="GO" id="GO:0160016">
    <property type="term" value="F:CCACCA tRNA nucleotidyltransferase activity"/>
    <property type="evidence" value="ECO:0007669"/>
    <property type="project" value="RHEA"/>
</dbReference>
<feature type="compositionally biased region" description="Low complexity" evidence="12">
    <location>
        <begin position="430"/>
        <end position="446"/>
    </location>
</feature>
<evidence type="ECO:0000256" key="4">
    <source>
        <dbReference type="ARBA" id="ARBA00022695"/>
    </source>
</evidence>
<feature type="binding site" evidence="11">
    <location>
        <position position="21"/>
    </location>
    <ligand>
        <name>Mg(2+)</name>
        <dbReference type="ChEBI" id="CHEBI:18420"/>
    </ligand>
</feature>
<comment type="similarity">
    <text evidence="11">Belongs to the tRNA nucleotidyltransferase/poly(A) polymerase family. Bacterial CCA-adding enzyme type 1 subfamily.</text>
</comment>
<dbReference type="SUPFAM" id="SSF81301">
    <property type="entry name" value="Nucleotidyltransferase"/>
    <property type="match status" value="1"/>
</dbReference>
<dbReference type="PANTHER" id="PTHR47545">
    <property type="entry name" value="MULTIFUNCTIONAL CCA PROTEIN"/>
    <property type="match status" value="1"/>
</dbReference>
<comment type="cofactor">
    <cofactor evidence="11">
        <name>Mg(2+)</name>
        <dbReference type="ChEBI" id="CHEBI:18420"/>
    </cofactor>
    <text evidence="11">Magnesium is required for nucleotidyltransferase activity.</text>
</comment>
<reference evidence="14 15" key="1">
    <citation type="journal article" date="2015" name="Stand. Genomic Sci.">
        <title>Genomic Encyclopedia of Bacterial and Archaeal Type Strains, Phase III: the genomes of soil and plant-associated and newly described type strains.</title>
        <authorList>
            <person name="Whitman W.B."/>
            <person name="Woyke T."/>
            <person name="Klenk H.P."/>
            <person name="Zhou Y."/>
            <person name="Lilburn T.G."/>
            <person name="Beck B.J."/>
            <person name="De Vos P."/>
            <person name="Vandamme P."/>
            <person name="Eisen J.A."/>
            <person name="Garrity G."/>
            <person name="Hugenholtz P."/>
            <person name="Kyrpides N.C."/>
        </authorList>
    </citation>
    <scope>NUCLEOTIDE SEQUENCE [LARGE SCALE GENOMIC DNA]</scope>
    <source>
        <strain evidence="14 15">CGMCC 1.10822</strain>
    </source>
</reference>
<keyword evidence="3 11" id="KW-0819">tRNA processing</keyword>
<protein>
    <recommendedName>
        <fullName evidence="11">Multifunctional CCA protein</fullName>
    </recommendedName>
    <domain>
        <recommendedName>
            <fullName evidence="11">CCA-adding enzyme</fullName>
            <ecNumber evidence="11">2.7.7.72</ecNumber>
        </recommendedName>
        <alternativeName>
            <fullName evidence="11">CCA tRNA nucleotidyltransferase</fullName>
        </alternativeName>
        <alternativeName>
            <fullName evidence="11">tRNA CCA-pyrophosphorylase</fullName>
        </alternativeName>
        <alternativeName>
            <fullName evidence="11">tRNA adenylyl-/cytidylyl-transferase</fullName>
        </alternativeName>
        <alternativeName>
            <fullName evidence="11">tRNA nucleotidyltransferase</fullName>
        </alternativeName>
        <alternativeName>
            <fullName evidence="11">tRNA-NT</fullName>
        </alternativeName>
    </domain>
    <domain>
        <recommendedName>
            <fullName evidence="11">2'-nucleotidase</fullName>
            <ecNumber evidence="11">3.1.3.-</ecNumber>
        </recommendedName>
    </domain>
    <domain>
        <recommendedName>
            <fullName evidence="11">2',3'-cyclic phosphodiesterase</fullName>
            <ecNumber evidence="11">3.1.4.-</ecNumber>
        </recommendedName>
    </domain>
    <domain>
        <recommendedName>
            <fullName evidence="11">Phosphatase</fullName>
        </recommendedName>
    </domain>
</protein>
<evidence type="ECO:0000256" key="3">
    <source>
        <dbReference type="ARBA" id="ARBA00022694"/>
    </source>
</evidence>
<dbReference type="GO" id="GO:0004112">
    <property type="term" value="F:cyclic-nucleotide phosphodiesterase activity"/>
    <property type="evidence" value="ECO:0007669"/>
    <property type="project" value="UniProtKB-UniRule"/>
</dbReference>
<keyword evidence="6 11" id="KW-0547">Nucleotide-binding</keyword>
<dbReference type="GO" id="GO:0004810">
    <property type="term" value="F:CCA tRNA nucleotidyltransferase activity"/>
    <property type="evidence" value="ECO:0007669"/>
    <property type="project" value="UniProtKB-UniRule"/>
</dbReference>
<evidence type="ECO:0000256" key="8">
    <source>
        <dbReference type="ARBA" id="ARBA00022840"/>
    </source>
</evidence>
<feature type="binding site" evidence="11">
    <location>
        <position position="140"/>
    </location>
    <ligand>
        <name>ATP</name>
        <dbReference type="ChEBI" id="CHEBI:30616"/>
    </ligand>
</feature>
<keyword evidence="7 11" id="KW-0692">RNA repair</keyword>
<feature type="binding site" evidence="11">
    <location>
        <position position="11"/>
    </location>
    <ligand>
        <name>CTP</name>
        <dbReference type="ChEBI" id="CHEBI:37563"/>
    </ligand>
</feature>
<keyword evidence="9 11" id="KW-0460">Magnesium</keyword>
<dbReference type="GO" id="GO:0016791">
    <property type="term" value="F:phosphatase activity"/>
    <property type="evidence" value="ECO:0007669"/>
    <property type="project" value="UniProtKB-UniRule"/>
</dbReference>
<proteinExistence type="inferred from homology"/>
<comment type="cofactor">
    <cofactor evidence="11">
        <name>Ni(2+)</name>
        <dbReference type="ChEBI" id="CHEBI:49786"/>
    </cofactor>
    <text evidence="11">Nickel for phosphatase activity.</text>
</comment>
<keyword evidence="4 11" id="KW-0548">Nucleotidyltransferase</keyword>
<organism evidence="14 15">
    <name type="scientific">Pseudoduganella lurida</name>
    <dbReference type="NCBI Taxonomy" id="1036180"/>
    <lineage>
        <taxon>Bacteria</taxon>
        <taxon>Pseudomonadati</taxon>
        <taxon>Pseudomonadota</taxon>
        <taxon>Betaproteobacteria</taxon>
        <taxon>Burkholderiales</taxon>
        <taxon>Oxalobacteraceae</taxon>
        <taxon>Telluria group</taxon>
        <taxon>Pseudoduganella</taxon>
    </lineage>
</organism>
<evidence type="ECO:0000259" key="13">
    <source>
        <dbReference type="PROSITE" id="PS51831"/>
    </source>
</evidence>
<keyword evidence="5 11" id="KW-0479">Metal-binding</keyword>
<dbReference type="InterPro" id="IPR006674">
    <property type="entry name" value="HD_domain"/>
</dbReference>
<dbReference type="InterPro" id="IPR003607">
    <property type="entry name" value="HD/PDEase_dom"/>
</dbReference>
<feature type="binding site" evidence="11">
    <location>
        <position position="23"/>
    </location>
    <ligand>
        <name>Mg(2+)</name>
        <dbReference type="ChEBI" id="CHEBI:18420"/>
    </ligand>
</feature>
<evidence type="ECO:0000256" key="10">
    <source>
        <dbReference type="ARBA" id="ARBA00022884"/>
    </source>
</evidence>
<evidence type="ECO:0000313" key="15">
    <source>
        <dbReference type="Proteomes" id="UP000318431"/>
    </source>
</evidence>
<name>A0A562R223_9BURK</name>
<dbReference type="CDD" id="cd00077">
    <property type="entry name" value="HDc"/>
    <property type="match status" value="1"/>
</dbReference>
<dbReference type="PANTHER" id="PTHR47545:SF1">
    <property type="entry name" value="MULTIFUNCTIONAL CCA PROTEIN"/>
    <property type="match status" value="1"/>
</dbReference>
<feature type="domain" description="HD" evidence="13">
    <location>
        <begin position="226"/>
        <end position="327"/>
    </location>
</feature>
<dbReference type="EC" id="3.1.4.-" evidence="11"/>
<keyword evidence="11" id="KW-0378">Hydrolase</keyword>
<dbReference type="GO" id="GO:0005524">
    <property type="term" value="F:ATP binding"/>
    <property type="evidence" value="ECO:0007669"/>
    <property type="project" value="UniProtKB-UniRule"/>
</dbReference>
<evidence type="ECO:0000256" key="9">
    <source>
        <dbReference type="ARBA" id="ARBA00022842"/>
    </source>
</evidence>
<comment type="caution">
    <text evidence="14">The sequence shown here is derived from an EMBL/GenBank/DDBJ whole genome shotgun (WGS) entry which is preliminary data.</text>
</comment>
<dbReference type="Pfam" id="PF12627">
    <property type="entry name" value="PolyA_pol_RNAbd"/>
    <property type="match status" value="1"/>
</dbReference>
<keyword evidence="8 11" id="KW-0067">ATP-binding</keyword>
<sequence>MKTYVVGGAVRDELLGLPVKDRDYVVVGATPDEMVAQGFRAVGKDFPVFLHPETQAEYALARTERKTAPGYKGFVFHTAPDVTLEEDLVRRDLTINAMARADDGTLTDPFDGQGDVARRVFRHVSDAFAEDPVRILRIARFAARYPEFTVAPETNALMRRMVDEGEVDALVPERVWQELSRGLMERQPSRMLQVLRDCGALARIVPELDRLWGIPQPEKWHPEVDTGIHIEQVADYAASQRYELPVRFAALLHDLGKGITPSEQWPSHHGHEGLGVALVKDVCARLKVPTECRDLAVLAAREHGNVARALELRCRTVVKLFERSDAFRKPARFLQLLLVSECDARGRIGPTGSFAEAPFPQRAHLELALAAARGVNAGEIAQACTDRPDRIPDLVRNARVRAVSVALARPDEADDSDVAGDGTSAGAGEEGSAAAGGASAGAGKAA</sequence>
<comment type="subunit">
    <text evidence="11">Monomer. Can also form homodimers and oligomers.</text>
</comment>
<feature type="binding site" evidence="11">
    <location>
        <position position="91"/>
    </location>
    <ligand>
        <name>CTP</name>
        <dbReference type="ChEBI" id="CHEBI:37563"/>
    </ligand>
</feature>
<dbReference type="Pfam" id="PF01743">
    <property type="entry name" value="PolyA_pol"/>
    <property type="match status" value="1"/>
</dbReference>
<dbReference type="GO" id="GO:0000287">
    <property type="term" value="F:magnesium ion binding"/>
    <property type="evidence" value="ECO:0007669"/>
    <property type="project" value="UniProtKB-UniRule"/>
</dbReference>
<dbReference type="InterPro" id="IPR043519">
    <property type="entry name" value="NT_sf"/>
</dbReference>
<dbReference type="Gene3D" id="1.10.3090.10">
    <property type="entry name" value="cca-adding enzyme, domain 2"/>
    <property type="match status" value="1"/>
</dbReference>
<dbReference type="InterPro" id="IPR002646">
    <property type="entry name" value="PolA_pol_head_dom"/>
</dbReference>
<dbReference type="GO" id="GO:0001680">
    <property type="term" value="P:tRNA 3'-terminal CCA addition"/>
    <property type="evidence" value="ECO:0007669"/>
    <property type="project" value="UniProtKB-UniRule"/>
</dbReference>
<dbReference type="GO" id="GO:0000049">
    <property type="term" value="F:tRNA binding"/>
    <property type="evidence" value="ECO:0007669"/>
    <property type="project" value="UniProtKB-UniRule"/>
</dbReference>
<evidence type="ECO:0000256" key="7">
    <source>
        <dbReference type="ARBA" id="ARBA00022800"/>
    </source>
</evidence>
<keyword evidence="11" id="KW-0511">Multifunctional enzyme</keyword>
<dbReference type="AlphaFoldDB" id="A0A562R223"/>
<dbReference type="HAMAP" id="MF_01262">
    <property type="entry name" value="CCA_bact_type2"/>
    <property type="match status" value="1"/>
</dbReference>